<protein>
    <submittedName>
        <fullName evidence="2">Uncharacterized protein</fullName>
    </submittedName>
</protein>
<comment type="caution">
    <text evidence="2">The sequence shown here is derived from an EMBL/GenBank/DDBJ whole genome shotgun (WGS) entry which is preliminary data.</text>
</comment>
<organism evidence="2 3">
    <name type="scientific">Durusdinium trenchii</name>
    <dbReference type="NCBI Taxonomy" id="1381693"/>
    <lineage>
        <taxon>Eukaryota</taxon>
        <taxon>Sar</taxon>
        <taxon>Alveolata</taxon>
        <taxon>Dinophyceae</taxon>
        <taxon>Suessiales</taxon>
        <taxon>Symbiodiniaceae</taxon>
        <taxon>Durusdinium</taxon>
    </lineage>
</organism>
<evidence type="ECO:0000256" key="1">
    <source>
        <dbReference type="SAM" id="MobiDB-lite"/>
    </source>
</evidence>
<dbReference type="Proteomes" id="UP001642484">
    <property type="component" value="Unassembled WGS sequence"/>
</dbReference>
<feature type="region of interest" description="Disordered" evidence="1">
    <location>
        <begin position="151"/>
        <end position="176"/>
    </location>
</feature>
<dbReference type="EMBL" id="CAXAMN010010224">
    <property type="protein sequence ID" value="CAK9031205.1"/>
    <property type="molecule type" value="Genomic_DNA"/>
</dbReference>
<keyword evidence="3" id="KW-1185">Reference proteome</keyword>
<proteinExistence type="predicted"/>
<sequence length="190" mass="21032">MSYIYICYMICVHYKSIQVVRIRFLPSGPSAVHALAARAPRLQVPEAQSKALENTESEETRWEVPCDLRRSVCPISGERFDRTWSSTLNDWAFTDAAAAEMHATKPLRFPPGGPLGPHGLSETAVVFKKSCFLNTSLTRRIDALHECRDPDSVKKPAKPVTGSQQAVEVAPSSGKEDFATVKAPPARKFF</sequence>
<reference evidence="2 3" key="1">
    <citation type="submission" date="2024-02" db="EMBL/GenBank/DDBJ databases">
        <authorList>
            <person name="Chen Y."/>
            <person name="Shah S."/>
            <person name="Dougan E. K."/>
            <person name="Thang M."/>
            <person name="Chan C."/>
        </authorList>
    </citation>
    <scope>NUCLEOTIDE SEQUENCE [LARGE SCALE GENOMIC DNA]</scope>
</reference>
<name>A0ABP0KYC0_9DINO</name>
<gene>
    <name evidence="2" type="ORF">CCMP2556_LOCUS18197</name>
</gene>
<evidence type="ECO:0000313" key="2">
    <source>
        <dbReference type="EMBL" id="CAK9031205.1"/>
    </source>
</evidence>
<evidence type="ECO:0000313" key="3">
    <source>
        <dbReference type="Proteomes" id="UP001642484"/>
    </source>
</evidence>
<accession>A0ABP0KYC0</accession>